<dbReference type="PANTHER" id="PTHR34378">
    <property type="entry name" value="GLUTAMATE--CYSTEINE LIGASE, CHLOROPLASTIC"/>
    <property type="match status" value="1"/>
</dbReference>
<dbReference type="EMBL" id="UINC01003772">
    <property type="protein sequence ID" value="SVA09124.1"/>
    <property type="molecule type" value="Genomic_DNA"/>
</dbReference>
<proteinExistence type="predicted"/>
<protein>
    <recommendedName>
        <fullName evidence="1">glutamate--cysteine ligase</fullName>
        <ecNumber evidence="1">6.3.2.2</ecNumber>
    </recommendedName>
</protein>
<dbReference type="GO" id="GO:0006750">
    <property type="term" value="P:glutathione biosynthetic process"/>
    <property type="evidence" value="ECO:0007669"/>
    <property type="project" value="InterPro"/>
</dbReference>
<organism evidence="5">
    <name type="scientific">marine metagenome</name>
    <dbReference type="NCBI Taxonomy" id="408172"/>
    <lineage>
        <taxon>unclassified sequences</taxon>
        <taxon>metagenomes</taxon>
        <taxon>ecological metagenomes</taxon>
    </lineage>
</organism>
<keyword evidence="3" id="KW-0547">Nucleotide-binding</keyword>
<dbReference type="InterPro" id="IPR035434">
    <property type="entry name" value="GCL_bact_plant"/>
</dbReference>
<dbReference type="GO" id="GO:0005524">
    <property type="term" value="F:ATP binding"/>
    <property type="evidence" value="ECO:0007669"/>
    <property type="project" value="UniProtKB-KW"/>
</dbReference>
<evidence type="ECO:0000256" key="3">
    <source>
        <dbReference type="ARBA" id="ARBA00022741"/>
    </source>
</evidence>
<dbReference type="EC" id="6.3.2.2" evidence="1"/>
<evidence type="ECO:0000256" key="1">
    <source>
        <dbReference type="ARBA" id="ARBA00012220"/>
    </source>
</evidence>
<dbReference type="InterPro" id="IPR006336">
    <property type="entry name" value="GCS2"/>
</dbReference>
<keyword evidence="2" id="KW-0436">Ligase</keyword>
<dbReference type="Pfam" id="PF04107">
    <property type="entry name" value="GCS2"/>
    <property type="match status" value="1"/>
</dbReference>
<evidence type="ECO:0000256" key="4">
    <source>
        <dbReference type="ARBA" id="ARBA00022840"/>
    </source>
</evidence>
<evidence type="ECO:0000313" key="5">
    <source>
        <dbReference type="EMBL" id="SVA09124.1"/>
    </source>
</evidence>
<reference evidence="5" key="1">
    <citation type="submission" date="2018-05" db="EMBL/GenBank/DDBJ databases">
        <authorList>
            <person name="Lanie J.A."/>
            <person name="Ng W.-L."/>
            <person name="Kazmierczak K.M."/>
            <person name="Andrzejewski T.M."/>
            <person name="Davidsen T.M."/>
            <person name="Wayne K.J."/>
            <person name="Tettelin H."/>
            <person name="Glass J.I."/>
            <person name="Rusch D."/>
            <person name="Podicherti R."/>
            <person name="Tsui H.-C.T."/>
            <person name="Winkler M.E."/>
        </authorList>
    </citation>
    <scope>NUCLEOTIDE SEQUENCE</scope>
</reference>
<evidence type="ECO:0000256" key="2">
    <source>
        <dbReference type="ARBA" id="ARBA00022598"/>
    </source>
</evidence>
<dbReference type="Gene3D" id="3.30.590.20">
    <property type="match status" value="1"/>
</dbReference>
<dbReference type="SUPFAM" id="SSF55931">
    <property type="entry name" value="Glutamine synthetase/guanido kinase"/>
    <property type="match status" value="1"/>
</dbReference>
<dbReference type="PANTHER" id="PTHR34378:SF1">
    <property type="entry name" value="GLUTAMATE--CYSTEINE LIGASE, CHLOROPLASTIC"/>
    <property type="match status" value="1"/>
</dbReference>
<sequence length="420" mass="47986">MSNLRLPTERRVGVEIETILYDKKLRRLPVNLGGGYSAQNLIKNLVHLQKNENDPCIYSLEPGGQLEWASLPFVSLHEINSQWNIHTKILEKLCADNGLIPIDFALEPIYRPDEIDLINSTKYRLMNDRFKSVGSRGPWMMRNSASVQVNIDITCKEDGEEMALVADCLQPFCFLLFSHVPFIHGKCAENKNYRLRVWNNTDSSRCGYLLDHGINQNQNLLESFVDYMLSVPAIFILNQNSDVTGYEGSLGEWLYSLNDKGKLSPEYIQLALHQIFTHVRFKHVLEVRGADRPPFGYELAPAAFWCGLLTAPGVRKSIFERVCTWSKKERLSLNKTAETLDLTQVGPEGISCGEWLKIVSDLAIQGLDERAEFFEIKSERRFLEPFINKALSRPWALRVQDSFKESGGSLTSYLQENYLK</sequence>
<keyword evidence="4" id="KW-0067">ATP-binding</keyword>
<name>A0A381T0C0_9ZZZZ</name>
<dbReference type="GO" id="GO:0004357">
    <property type="term" value="F:glutamate-cysteine ligase activity"/>
    <property type="evidence" value="ECO:0007669"/>
    <property type="project" value="UniProtKB-EC"/>
</dbReference>
<dbReference type="InterPro" id="IPR014746">
    <property type="entry name" value="Gln_synth/guanido_kin_cat_dom"/>
</dbReference>
<gene>
    <name evidence="5" type="ORF">METZ01_LOCUS61978</name>
</gene>
<accession>A0A381T0C0</accession>
<dbReference type="AlphaFoldDB" id="A0A381T0C0"/>